<dbReference type="PROSITE" id="PS51273">
    <property type="entry name" value="GATASE_TYPE_1"/>
    <property type="match status" value="1"/>
</dbReference>
<reference evidence="18" key="1">
    <citation type="submission" date="2021-04" db="EMBL/GenBank/DDBJ databases">
        <title>Draft genome of Fusarium avenaceum strain F156N33, isolated from an atmospheric sample in Virginia.</title>
        <authorList>
            <person name="Yang S."/>
            <person name="Vinatzer B.A."/>
            <person name="Coleman J."/>
        </authorList>
    </citation>
    <scope>NUCLEOTIDE SEQUENCE</scope>
    <source>
        <strain evidence="18">F156N33</strain>
    </source>
</reference>
<dbReference type="Pfam" id="PF00425">
    <property type="entry name" value="Chorismate_bind"/>
    <property type="match status" value="1"/>
</dbReference>
<feature type="domain" description="Trs120/TRAPPC9 fourth Ig-like" evidence="17">
    <location>
        <begin position="1652"/>
        <end position="1800"/>
    </location>
</feature>
<dbReference type="InterPro" id="IPR058564">
    <property type="entry name" value="TPR_TRAPPC9_Trs120"/>
</dbReference>
<dbReference type="SUPFAM" id="SSF52317">
    <property type="entry name" value="Class I glutamine amidotransferase-like"/>
    <property type="match status" value="1"/>
</dbReference>
<feature type="region of interest" description="Disordered" evidence="9">
    <location>
        <begin position="597"/>
        <end position="616"/>
    </location>
</feature>
<dbReference type="Pfam" id="PF08626">
    <property type="entry name" value="TRAPPC9-Trs120"/>
    <property type="match status" value="1"/>
</dbReference>
<feature type="domain" description="Anthranilate synthase component I N-terminal" evidence="12">
    <location>
        <begin position="2127"/>
        <end position="2267"/>
    </location>
</feature>
<name>A0A9P7H101_9HYPO</name>
<evidence type="ECO:0000256" key="6">
    <source>
        <dbReference type="ARBA" id="ARBA00023034"/>
    </source>
</evidence>
<feature type="domain" description="Glutamine amidotransferase" evidence="10">
    <location>
        <begin position="1817"/>
        <end position="2031"/>
    </location>
</feature>
<dbReference type="SUPFAM" id="SSF56322">
    <property type="entry name" value="ADC synthase"/>
    <property type="match status" value="1"/>
</dbReference>
<feature type="compositionally biased region" description="Polar residues" evidence="9">
    <location>
        <begin position="680"/>
        <end position="710"/>
    </location>
</feature>
<evidence type="ECO:0000259" key="14">
    <source>
        <dbReference type="Pfam" id="PF26251"/>
    </source>
</evidence>
<dbReference type="Pfam" id="PF04715">
    <property type="entry name" value="Anth_synt_I_N"/>
    <property type="match status" value="1"/>
</dbReference>
<feature type="domain" description="Chorismate-utilising enzyme C-terminal" evidence="11">
    <location>
        <begin position="2329"/>
        <end position="2620"/>
    </location>
</feature>
<dbReference type="GO" id="GO:0046656">
    <property type="term" value="P:folic acid biosynthetic process"/>
    <property type="evidence" value="ECO:0007669"/>
    <property type="project" value="UniProtKB-KW"/>
</dbReference>
<dbReference type="InterPro" id="IPR015890">
    <property type="entry name" value="Chorismate_C"/>
</dbReference>
<dbReference type="Pfam" id="PF00106">
    <property type="entry name" value="adh_short"/>
    <property type="match status" value="1"/>
</dbReference>
<feature type="domain" description="Trs120/TRAPPC9 TPR region" evidence="14">
    <location>
        <begin position="831"/>
        <end position="1142"/>
    </location>
</feature>
<proteinExistence type="predicted"/>
<evidence type="ECO:0000256" key="8">
    <source>
        <dbReference type="ARBA" id="ARBA00031904"/>
    </source>
</evidence>
<keyword evidence="5" id="KW-0315">Glutamine amidotransferase</keyword>
<dbReference type="Proteomes" id="UP000782241">
    <property type="component" value="Unassembled WGS sequence"/>
</dbReference>
<evidence type="ECO:0000256" key="3">
    <source>
        <dbReference type="ARBA" id="ARBA00005009"/>
    </source>
</evidence>
<dbReference type="InterPro" id="IPR010117">
    <property type="entry name" value="PabB_fungal"/>
</dbReference>
<feature type="domain" description="Trs120/TRAPPC9 third Ig-like" evidence="16">
    <location>
        <begin position="1488"/>
        <end position="1648"/>
    </location>
</feature>
<sequence length="2632" mass="289919">MADADSNPSTATHNSPRTWLLTSALSPLSVRLIRLLLSHGDYVVACLPPYEIDDEDRSAEFRELVNECKSSRKDREGWKDRIRGIRCDGASMGSCGAAIAEAVQVFGRIDILLCCKSDAVVGTVEELSTTPFTQNLVRDQFESVFFSQVNFIRAALPQLRSQHTGHIIVLTSTGGHIGTPGMSIYTAATWALEGFCDSLAYEIAPFNIKVTVVQPNKEILSLTNRLTFAPQMAAYDQYSESAPNIRDILVNVLNTHPDTALPYPTSPAEWGPSPMSPASTSLEPDAAPGEIIHRYPKLPPGAADKLVMETVHALSAIGGHENPPARHIVGHEAAVAVKEKLKTVTEELEDFVEASLSVDTFETKHHIRCAGGHVEQTPDARMSLDPLAPVAPARVKTLLLPLGQIKADRFASFVERLNQQHVVHLRDISADGRPNRNMFSPLAYPDGAIIYNLVTHVPPPSHLALTPFDLYREPLAIIALADGTELHQKSFNKRQSINGTGPTTTEKNIRALYQELEDLRDTYPKALVHQVLLFDYLNPHDTDIPMPEGLVGIPPPEKCTVTTIRTVMCDISSLLLAEMTTLAKSFEAMTNIESPVPYSTTSKHTNGGSWGGEGGYNTLLRRGSSISSRHSVRSNSAGGVMDKTQARMSMPANARPGLHSSSSTPGLSSTGTKSSLSNPPLTTDGNTPPPSDHSSPEQTPLPETTENSRSASRDRISTQGFGSGGVNDRWRHRTKGRAAVVVGSMFLQAGRWTDSIKELSDGAMAARSVNDHLWHGKALELILVNLFLLGWSNIEFHVPTVLIQFPDKPAHKQTPDPTPEDPNQPKHLRNLQWLLPELLERIIALYSRVSSDNLPPLPLSETFIRFSKIYSALHLCNGYLDQESLAMIATGIVPDQPYAAPPRFGVIPSRQQIGTMLFKAFPAGASELLTTVDRASILSGIATVLGPLGLHRKKAMVIRELVSVLIGGLVEARTRGAADMGIHPAAGLMSLTSGGGSSSGSMALEIGECDVEQGIEALMTLLCKSYGIVGFDLTRKAGAKNNEDVDDSDEAVIARIRGQSAARFFGFPDVKLNILRACINFSEALPDFDGVLRFSSDLLRTAGSGVAPGPRREDASPIIIRDEQVRLATGISRTANLVQRLGYTDIAAEYWDEFFVRGIKLEPSLNSKTPVAHSKSILPGATASRASQDVDPFIYNPFLKKPDEQVAQTLVADEYATFKITLQNPYDIEVDVESIHLATDGVKFDAVKEATMVGPYRTQVIRLRGRAKEAGTVKVTGAMIKVRGCRERRFPVFSMPWTPKQELKVKAKGLAALEEAVTDIKPFAPKLETESLSLTAIQAQPLVVVKSTTLAQSSIMILEGERQLFSVTLQNLAATPVDFMLFSFKDSTQEPLQTAINNRDATPSELHEYELALMKKQALRLPSSQLTRHIAPNGEATFEFEILGKPGLTAATIQVDYTHLGCPQDEMPEQFYTRQVSLDLTVTVNASVELARIDALPVHGEIPQPLWDRLGSSFTAEPDEYCLLSVDLRNAWPSQMVVQLESNDGIAVQEDILPGNTSRVILPVKRVYLEDPHATIPTLNPGRNRQFVVSASKISPEMERANREGFWYRERVLNCLRATWKTTSLPKRSGSIDLRSIRLTTRMIEAIKVEEVDIDISVADANGNAAEKDVAYVDEFMQLKVRVTNRTAQKIHPLVRILPALCHRPANVGLEYTRKLAWNGTLQQHIPVLEPHGSAEVSVGLTVLCRGEFEISASVEEVQVWDGPASEATRARSESQTRMDAALGVKERRMWHARRPCLLMTRDRPEPSARAPRRILFIDAYDSFTNNIVSLLRTILGADIFVIRIDLSVVDKVNEDDAPAKWTEQEFLNNLDQFDAVVCGPGPGSPLNPEDVGAFNLLWDLPQHRQLPVLGICLGFQSLLAAHGGSVRRLKRGLHGMVREIEHQGEDIFRGVPPFKATLYHSLCVDIGQYSDDWEDEKRWKPTSEFSPLAWATETRDDGRREQILQGVRHLMKPFWGLQYHPESVCTEKNAQGVLINWFQAALQWNNYHGRRVHGPLLEIQTLSPPNHLESAAAHKERLAGDWWSTSRTEGTSLKDFAKGAEYTYRTISLPPGAGVSEIVETLGLEKGETVILDSSSSKNGDALALNSIVALEVEEALRLEYNVSDDYVTVRLPARVGGEDKIETISLENGTVNVWEIISDFWETRSHPAGSDQSNSAFKGGFMGFITYEMGLHGLEKKMVSEDRGHTRPDICLAWVTKSIVLDHRAGVAHVQNLKIRGSDDSWLEDMTRRIQQSQYWEPTEMSNGVNGHTNGNSARHSQVMITSPQPDRYEEQVRVCQDFIAAGESYELCLTSQTTMARPRARNNQRSPWTIYQTLRKRQPAPFGSFIRLGGATMLSCSPERFLRHDSNGLCSMRPMKGTVRKSEAVSTLAQAEKILHVPKEVAENLMIVDLVRHDLHGVCGVGHVTVPDLMKVEEYATVFQMITVVNGQLPGRNGHKPHGARRSSFDSHCPYTGLDALAAAMPPGSMTGAPKKRSCELLQVIEGQHERSLYSGVVGYMDVTGAGDWSVTIRTMFRWDDEEAPAEEGETEPREVWRIGAGGAVTILSTPEGERDEMFTKLAGPMGVFRDTA</sequence>
<evidence type="ECO:0000256" key="1">
    <source>
        <dbReference type="ARBA" id="ARBA00001000"/>
    </source>
</evidence>
<dbReference type="InterPro" id="IPR058568">
    <property type="entry name" value="Ig_TRAPPC9_Trs120_4th"/>
</dbReference>
<evidence type="ECO:0000313" key="19">
    <source>
        <dbReference type="Proteomes" id="UP000782241"/>
    </source>
</evidence>
<dbReference type="GO" id="GO:0046820">
    <property type="term" value="F:4-amino-4-deoxychorismate synthase activity"/>
    <property type="evidence" value="ECO:0007669"/>
    <property type="project" value="UniProtKB-EC"/>
</dbReference>
<keyword evidence="6" id="KW-0333">Golgi apparatus</keyword>
<evidence type="ECO:0000259" key="12">
    <source>
        <dbReference type="Pfam" id="PF04715"/>
    </source>
</evidence>
<dbReference type="Gene3D" id="3.40.50.720">
    <property type="entry name" value="NAD(P)-binding Rossmann-like Domain"/>
    <property type="match status" value="1"/>
</dbReference>
<dbReference type="InterPro" id="IPR058563">
    <property type="entry name" value="Trs120_TRAPPC9_N"/>
</dbReference>
<dbReference type="SUPFAM" id="SSF51735">
    <property type="entry name" value="NAD(P)-binding Rossmann-fold domains"/>
    <property type="match status" value="1"/>
</dbReference>
<dbReference type="Pfam" id="PF26283">
    <property type="entry name" value="Ig_TRAPPC9-Trs120_4th"/>
    <property type="match status" value="1"/>
</dbReference>
<comment type="subcellular location">
    <subcellularLocation>
        <location evidence="2">Golgi apparatus</location>
    </subcellularLocation>
</comment>
<dbReference type="Pfam" id="PF26280">
    <property type="entry name" value="Ig_TRAPPC9-Trs120_2nd"/>
    <property type="match status" value="1"/>
</dbReference>
<evidence type="ECO:0000256" key="7">
    <source>
        <dbReference type="ARBA" id="ARBA00031329"/>
    </source>
</evidence>
<evidence type="ECO:0000256" key="5">
    <source>
        <dbReference type="ARBA" id="ARBA00022962"/>
    </source>
</evidence>
<accession>A0A9P7H101</accession>
<dbReference type="InterPro" id="IPR005801">
    <property type="entry name" value="ADC_synthase"/>
</dbReference>
<dbReference type="EMBL" id="JAGPUO010000009">
    <property type="protein sequence ID" value="KAG5660767.1"/>
    <property type="molecule type" value="Genomic_DNA"/>
</dbReference>
<dbReference type="InterPro" id="IPR029062">
    <property type="entry name" value="Class_I_gatase-like"/>
</dbReference>
<feature type="compositionally biased region" description="Low complexity" evidence="9">
    <location>
        <begin position="624"/>
        <end position="636"/>
    </location>
</feature>
<evidence type="ECO:0000259" key="16">
    <source>
        <dbReference type="Pfam" id="PF26282"/>
    </source>
</evidence>
<dbReference type="GO" id="GO:0005802">
    <property type="term" value="C:trans-Golgi network"/>
    <property type="evidence" value="ECO:0007669"/>
    <property type="project" value="TreeGrafter"/>
</dbReference>
<dbReference type="Pfam" id="PF00117">
    <property type="entry name" value="GATase"/>
    <property type="match status" value="1"/>
</dbReference>
<dbReference type="InterPro" id="IPR013935">
    <property type="entry name" value="Trs120_TRAPPC9"/>
</dbReference>
<evidence type="ECO:0000259" key="13">
    <source>
        <dbReference type="Pfam" id="PF08626"/>
    </source>
</evidence>
<dbReference type="NCBIfam" id="TIGR01823">
    <property type="entry name" value="PabB-fungal"/>
    <property type="match status" value="1"/>
</dbReference>
<evidence type="ECO:0000259" key="15">
    <source>
        <dbReference type="Pfam" id="PF26254"/>
    </source>
</evidence>
<keyword evidence="19" id="KW-1185">Reference proteome</keyword>
<dbReference type="PANTHER" id="PTHR21512:SF5">
    <property type="entry name" value="TRAFFICKING PROTEIN PARTICLE COMPLEX SUBUNIT 9"/>
    <property type="match status" value="1"/>
</dbReference>
<feature type="region of interest" description="Disordered" evidence="9">
    <location>
        <begin position="651"/>
        <end position="730"/>
    </location>
</feature>
<comment type="catalytic activity">
    <reaction evidence="1">
        <text>chorismate + L-glutamine = 4-amino-4-deoxychorismate + L-glutamate</text>
        <dbReference type="Rhea" id="RHEA:11672"/>
        <dbReference type="ChEBI" id="CHEBI:29748"/>
        <dbReference type="ChEBI" id="CHEBI:29985"/>
        <dbReference type="ChEBI" id="CHEBI:58359"/>
        <dbReference type="ChEBI" id="CHEBI:58406"/>
        <dbReference type="EC" id="2.6.1.85"/>
    </reaction>
</comment>
<evidence type="ECO:0000259" key="17">
    <source>
        <dbReference type="Pfam" id="PF26283"/>
    </source>
</evidence>
<comment type="caution">
    <text evidence="18">The sequence shown here is derived from an EMBL/GenBank/DDBJ whole genome shotgun (WGS) entry which is preliminary data.</text>
</comment>
<dbReference type="InterPro" id="IPR058567">
    <property type="entry name" value="Ig_TRAPPC9_Trs120_3rd"/>
</dbReference>
<dbReference type="InterPro" id="IPR006221">
    <property type="entry name" value="TrpG/PapA_dom"/>
</dbReference>
<dbReference type="InterPro" id="IPR036291">
    <property type="entry name" value="NAD(P)-bd_dom_sf"/>
</dbReference>
<feature type="domain" description="Trs120/TRAPPC9 N-terminal" evidence="13">
    <location>
        <begin position="387"/>
        <end position="801"/>
    </location>
</feature>
<dbReference type="InterPro" id="IPR017926">
    <property type="entry name" value="GATASE"/>
</dbReference>
<dbReference type="Pfam" id="PF26251">
    <property type="entry name" value="TPR_TRAPPC9-Trs120"/>
    <property type="match status" value="1"/>
</dbReference>
<dbReference type="Gene3D" id="3.40.50.880">
    <property type="match status" value="1"/>
</dbReference>
<evidence type="ECO:0000313" key="18">
    <source>
        <dbReference type="EMBL" id="KAG5660767.1"/>
    </source>
</evidence>
<comment type="pathway">
    <text evidence="3">Cofactor biosynthesis; tetrahydrofolate biosynthesis; 4-aminobenzoate from chorismate: step 1/2.</text>
</comment>
<evidence type="ECO:0000256" key="4">
    <source>
        <dbReference type="ARBA" id="ARBA00022909"/>
    </source>
</evidence>
<dbReference type="InterPro" id="IPR006805">
    <property type="entry name" value="Anth_synth_I_N"/>
</dbReference>
<organism evidence="18 19">
    <name type="scientific">Fusarium avenaceum</name>
    <dbReference type="NCBI Taxonomy" id="40199"/>
    <lineage>
        <taxon>Eukaryota</taxon>
        <taxon>Fungi</taxon>
        <taxon>Dikarya</taxon>
        <taxon>Ascomycota</taxon>
        <taxon>Pezizomycotina</taxon>
        <taxon>Sordariomycetes</taxon>
        <taxon>Hypocreomycetidae</taxon>
        <taxon>Hypocreales</taxon>
        <taxon>Nectriaceae</taxon>
        <taxon>Fusarium</taxon>
        <taxon>Fusarium tricinctum species complex</taxon>
    </lineage>
</organism>
<dbReference type="InterPro" id="IPR058565">
    <property type="entry name" value="Ig_TRAPPC9_Trs120_1st"/>
</dbReference>
<feature type="domain" description="Trs120/TRAPPC9 first Ig-like" evidence="15">
    <location>
        <begin position="1156"/>
        <end position="1319"/>
    </location>
</feature>
<dbReference type="Pfam" id="PF26254">
    <property type="entry name" value="Ig_TRAPPC9-Trs120_1st"/>
    <property type="match status" value="1"/>
</dbReference>
<dbReference type="Gene3D" id="3.60.120.10">
    <property type="entry name" value="Anthranilate synthase"/>
    <property type="match status" value="1"/>
</dbReference>
<keyword evidence="4" id="KW-0289">Folate biosynthesis</keyword>
<dbReference type="InterPro" id="IPR002347">
    <property type="entry name" value="SDR_fam"/>
</dbReference>
<evidence type="ECO:0000259" key="11">
    <source>
        <dbReference type="Pfam" id="PF00425"/>
    </source>
</evidence>
<dbReference type="PRINTS" id="PR00096">
    <property type="entry name" value="GATASE"/>
</dbReference>
<dbReference type="Pfam" id="PF26282">
    <property type="entry name" value="Ig_TRAPPC9-Trs120_3rd"/>
    <property type="match status" value="1"/>
</dbReference>
<feature type="compositionally biased region" description="Low complexity" evidence="9">
    <location>
        <begin position="656"/>
        <end position="679"/>
    </location>
</feature>
<evidence type="ECO:0000259" key="10">
    <source>
        <dbReference type="Pfam" id="PF00117"/>
    </source>
</evidence>
<evidence type="ECO:0000256" key="2">
    <source>
        <dbReference type="ARBA" id="ARBA00004555"/>
    </source>
</evidence>
<dbReference type="PANTHER" id="PTHR21512">
    <property type="entry name" value="TRAFFICKING PROTEIN PARTICLE COMPLEX SUBUNIT 9"/>
    <property type="match status" value="1"/>
</dbReference>
<feature type="region of interest" description="Disordered" evidence="9">
    <location>
        <begin position="624"/>
        <end position="643"/>
    </location>
</feature>
<gene>
    <name evidence="18" type="ORF">KAF25_003373</name>
</gene>
<evidence type="ECO:0000256" key="9">
    <source>
        <dbReference type="SAM" id="MobiDB-lite"/>
    </source>
</evidence>
<feature type="compositionally biased region" description="Polar residues" evidence="9">
    <location>
        <begin position="597"/>
        <end position="606"/>
    </location>
</feature>
<protein>
    <recommendedName>
        <fullName evidence="8">p-aminobenzoic acid synthase</fullName>
    </recommendedName>
    <alternativeName>
        <fullName evidence="7">Para-aminobenzoate synthase</fullName>
    </alternativeName>
</protein>
<dbReference type="CDD" id="cd01743">
    <property type="entry name" value="GATase1_Anthranilate_Synthase"/>
    <property type="match status" value="1"/>
</dbReference>